<proteinExistence type="predicted"/>
<evidence type="ECO:0000313" key="2">
    <source>
        <dbReference type="Proteomes" id="UP000193648"/>
    </source>
</evidence>
<dbReference type="AlphaFoldDB" id="A0A1Y2G734"/>
<evidence type="ECO:0000313" key="1">
    <source>
        <dbReference type="EMBL" id="ORY95117.1"/>
    </source>
</evidence>
<keyword evidence="2" id="KW-1185">Reference proteome</keyword>
<reference evidence="1 2" key="1">
    <citation type="submission" date="2016-07" db="EMBL/GenBank/DDBJ databases">
        <title>Pervasive Adenine N6-methylation of Active Genes in Fungi.</title>
        <authorList>
            <consortium name="DOE Joint Genome Institute"/>
            <person name="Mondo S.J."/>
            <person name="Dannebaum R.O."/>
            <person name="Kuo R.C."/>
            <person name="Labutti K."/>
            <person name="Haridas S."/>
            <person name="Kuo A."/>
            <person name="Salamov A."/>
            <person name="Ahrendt S.R."/>
            <person name="Lipzen A."/>
            <person name="Sullivan W."/>
            <person name="Andreopoulos W.B."/>
            <person name="Clum A."/>
            <person name="Lindquist E."/>
            <person name="Daum C."/>
            <person name="Ramamoorthy G.K."/>
            <person name="Gryganskyi A."/>
            <person name="Culley D."/>
            <person name="Magnuson J.K."/>
            <person name="James T.Y."/>
            <person name="O'Malley M.A."/>
            <person name="Stajich J.E."/>
            <person name="Spatafora J.W."/>
            <person name="Visel A."/>
            <person name="Grigoriev I.V."/>
        </authorList>
    </citation>
    <scope>NUCLEOTIDE SEQUENCE [LARGE SCALE GENOMIC DNA]</scope>
    <source>
        <strain evidence="1 2">NRRL 3116</strain>
    </source>
</reference>
<accession>A0A1Y2G734</accession>
<name>A0A1Y2G734_9FUNG</name>
<feature type="non-terminal residue" evidence="1">
    <location>
        <position position="87"/>
    </location>
</feature>
<feature type="non-terminal residue" evidence="1">
    <location>
        <position position="1"/>
    </location>
</feature>
<dbReference type="OrthoDB" id="4743193at2759"/>
<protein>
    <submittedName>
        <fullName evidence="1">Uncharacterized protein</fullName>
    </submittedName>
</protein>
<organism evidence="1 2">
    <name type="scientific">Lobosporangium transversale</name>
    <dbReference type="NCBI Taxonomy" id="64571"/>
    <lineage>
        <taxon>Eukaryota</taxon>
        <taxon>Fungi</taxon>
        <taxon>Fungi incertae sedis</taxon>
        <taxon>Mucoromycota</taxon>
        <taxon>Mortierellomycotina</taxon>
        <taxon>Mortierellomycetes</taxon>
        <taxon>Mortierellales</taxon>
        <taxon>Mortierellaceae</taxon>
        <taxon>Lobosporangium</taxon>
    </lineage>
</organism>
<dbReference type="InParanoid" id="A0A1Y2G734"/>
<dbReference type="Proteomes" id="UP000193648">
    <property type="component" value="Unassembled WGS sequence"/>
</dbReference>
<gene>
    <name evidence="1" type="ORF">BCR41DRAFT_294660</name>
</gene>
<dbReference type="EMBL" id="MCFF01000085">
    <property type="protein sequence ID" value="ORY95117.1"/>
    <property type="molecule type" value="Genomic_DNA"/>
</dbReference>
<dbReference type="GeneID" id="33562249"/>
<comment type="caution">
    <text evidence="1">The sequence shown here is derived from an EMBL/GenBank/DDBJ whole genome shotgun (WGS) entry which is preliminary data.</text>
</comment>
<dbReference type="RefSeq" id="XP_021875324.1">
    <property type="nucleotide sequence ID" value="XM_022020405.1"/>
</dbReference>
<sequence>VAATILSMLVKLRSQKSNYLQMMMGLHLHASGCPKRVINLLAAFGISVSHMTICTALKSLTTNSLQEVRLQVRKRPFFLVYDNINIA</sequence>